<dbReference type="InterPro" id="IPR010997">
    <property type="entry name" value="HRDC-like_sf"/>
</dbReference>
<dbReference type="InterPro" id="IPR006590">
    <property type="entry name" value="RNA_pol_Rpb4/RPC9_core"/>
</dbReference>
<dbReference type="GO" id="GO:0030880">
    <property type="term" value="C:RNA polymerase complex"/>
    <property type="evidence" value="ECO:0007669"/>
    <property type="project" value="InterPro"/>
</dbReference>
<dbReference type="Proteomes" id="UP000217199">
    <property type="component" value="Unassembled WGS sequence"/>
</dbReference>
<evidence type="ECO:0000259" key="4">
    <source>
        <dbReference type="SMART" id="SM00657"/>
    </source>
</evidence>
<dbReference type="InParanoid" id="A0A286UKM2"/>
<dbReference type="SUPFAM" id="SSF47819">
    <property type="entry name" value="HRDC-like"/>
    <property type="match status" value="1"/>
</dbReference>
<dbReference type="InterPro" id="IPR038324">
    <property type="entry name" value="Rpb4/RPC9_sf"/>
</dbReference>
<dbReference type="InterPro" id="IPR005574">
    <property type="entry name" value="Rpb4/RPC9"/>
</dbReference>
<dbReference type="Gene3D" id="1.20.1250.40">
    <property type="match status" value="1"/>
</dbReference>
<dbReference type="AlphaFoldDB" id="A0A286UKM2"/>
<evidence type="ECO:0000313" key="6">
    <source>
        <dbReference type="Proteomes" id="UP000217199"/>
    </source>
</evidence>
<dbReference type="GO" id="GO:0005634">
    <property type="term" value="C:nucleus"/>
    <property type="evidence" value="ECO:0007669"/>
    <property type="project" value="UniProtKB-SubCell"/>
</dbReference>
<evidence type="ECO:0000313" key="5">
    <source>
        <dbReference type="EMBL" id="PAV20157.1"/>
    </source>
</evidence>
<protein>
    <submittedName>
        <fullName evidence="5">RNA polymerase II</fullName>
    </submittedName>
</protein>
<dbReference type="Pfam" id="PF03874">
    <property type="entry name" value="RNA_pol_Rpb4"/>
    <property type="match status" value="1"/>
</dbReference>
<dbReference type="PANTHER" id="PTHR21297">
    <property type="entry name" value="DNA-DIRECTED RNA POLYMERASE II"/>
    <property type="match status" value="1"/>
</dbReference>
<dbReference type="FunCoup" id="A0A286UKM2">
    <property type="interactions" value="564"/>
</dbReference>
<evidence type="ECO:0000256" key="3">
    <source>
        <dbReference type="ARBA" id="ARBA00025724"/>
    </source>
</evidence>
<dbReference type="STRING" id="2282107.A0A286UKM2"/>
<proteinExistence type="inferred from homology"/>
<evidence type="ECO:0000256" key="1">
    <source>
        <dbReference type="ARBA" id="ARBA00004123"/>
    </source>
</evidence>
<sequence>MATPRLHRRTQEQDEDASVLKLGPEFNNAGCLLISEVRYLLENRDKDAPDTIVYNKTLEYVKQFAKFTTTDSASAVRETLRREPALTQFETAQIANLCPVDSEEAKSIIPSLQKIDDDRLQALLDEIQTMRKFQG</sequence>
<feature type="domain" description="RNA polymerase Rpb4/RPC9 core" evidence="4">
    <location>
        <begin position="24"/>
        <end position="134"/>
    </location>
</feature>
<name>A0A286UKM2_9AGAM</name>
<dbReference type="OrthoDB" id="2186918at2759"/>
<comment type="caution">
    <text evidence="5">The sequence shown here is derived from an EMBL/GenBank/DDBJ whole genome shotgun (WGS) entry which is preliminary data.</text>
</comment>
<reference evidence="5 6" key="1">
    <citation type="journal article" date="2017" name="Mol. Ecol.">
        <title>Comparative and population genomic landscape of Phellinus noxius: A hypervariable fungus causing root rot in trees.</title>
        <authorList>
            <person name="Chung C.L."/>
            <person name="Lee T.J."/>
            <person name="Akiba M."/>
            <person name="Lee H.H."/>
            <person name="Kuo T.H."/>
            <person name="Liu D."/>
            <person name="Ke H.M."/>
            <person name="Yokoi T."/>
            <person name="Roa M.B."/>
            <person name="Lu M.J."/>
            <person name="Chang Y.Y."/>
            <person name="Ann P.J."/>
            <person name="Tsai J.N."/>
            <person name="Chen C.Y."/>
            <person name="Tzean S.S."/>
            <person name="Ota Y."/>
            <person name="Hattori T."/>
            <person name="Sahashi N."/>
            <person name="Liou R.F."/>
            <person name="Kikuchi T."/>
            <person name="Tsai I.J."/>
        </authorList>
    </citation>
    <scope>NUCLEOTIDE SEQUENCE [LARGE SCALE GENOMIC DNA]</scope>
    <source>
        <strain evidence="5 6">FFPRI411160</strain>
    </source>
</reference>
<evidence type="ECO:0000256" key="2">
    <source>
        <dbReference type="ARBA" id="ARBA00023242"/>
    </source>
</evidence>
<comment type="similarity">
    <text evidence="3">Belongs to the eukaryotic RPB4 RNA polymerase subunit family.</text>
</comment>
<accession>A0A286UKM2</accession>
<dbReference type="SMART" id="SM00657">
    <property type="entry name" value="RPOL4c"/>
    <property type="match status" value="1"/>
</dbReference>
<keyword evidence="2" id="KW-0539">Nucleus</keyword>
<dbReference type="GO" id="GO:0000166">
    <property type="term" value="F:nucleotide binding"/>
    <property type="evidence" value="ECO:0007669"/>
    <property type="project" value="InterPro"/>
</dbReference>
<gene>
    <name evidence="5" type="ORF">PNOK_0509100</name>
</gene>
<dbReference type="GO" id="GO:0006352">
    <property type="term" value="P:DNA-templated transcription initiation"/>
    <property type="evidence" value="ECO:0007669"/>
    <property type="project" value="InterPro"/>
</dbReference>
<dbReference type="InterPro" id="IPR045222">
    <property type="entry name" value="Rpb4-like"/>
</dbReference>
<comment type="subcellular location">
    <subcellularLocation>
        <location evidence="1">Nucleus</location>
    </subcellularLocation>
</comment>
<dbReference type="EMBL" id="NBII01000004">
    <property type="protein sequence ID" value="PAV20157.1"/>
    <property type="molecule type" value="Genomic_DNA"/>
</dbReference>
<keyword evidence="6" id="KW-1185">Reference proteome</keyword>
<organism evidence="5 6">
    <name type="scientific">Pyrrhoderma noxium</name>
    <dbReference type="NCBI Taxonomy" id="2282107"/>
    <lineage>
        <taxon>Eukaryota</taxon>
        <taxon>Fungi</taxon>
        <taxon>Dikarya</taxon>
        <taxon>Basidiomycota</taxon>
        <taxon>Agaricomycotina</taxon>
        <taxon>Agaricomycetes</taxon>
        <taxon>Hymenochaetales</taxon>
        <taxon>Hymenochaetaceae</taxon>
        <taxon>Pyrrhoderma</taxon>
    </lineage>
</organism>